<evidence type="ECO:0000256" key="1">
    <source>
        <dbReference type="ARBA" id="ARBA00004323"/>
    </source>
</evidence>
<feature type="transmembrane region" description="Helical" evidence="10">
    <location>
        <begin position="57"/>
        <end position="78"/>
    </location>
</feature>
<dbReference type="EC" id="2.4.1.-" evidence="10"/>
<keyword evidence="4" id="KW-0808">Transferase</keyword>
<proteinExistence type="inferred from homology"/>
<evidence type="ECO:0000256" key="7">
    <source>
        <dbReference type="ARBA" id="ARBA00022989"/>
    </source>
</evidence>
<dbReference type="Proteomes" id="UP000521872">
    <property type="component" value="Unassembled WGS sequence"/>
</dbReference>
<keyword evidence="8 10" id="KW-0333">Golgi apparatus</keyword>
<evidence type="ECO:0000256" key="3">
    <source>
        <dbReference type="ARBA" id="ARBA00022676"/>
    </source>
</evidence>
<keyword evidence="13" id="KW-1185">Reference proteome</keyword>
<accession>A0A8H4VQT5</accession>
<evidence type="ECO:0000313" key="13">
    <source>
        <dbReference type="Proteomes" id="UP000521872"/>
    </source>
</evidence>
<evidence type="ECO:0000256" key="9">
    <source>
        <dbReference type="ARBA" id="ARBA00023136"/>
    </source>
</evidence>
<name>A0A8H4VQT5_9AGAR</name>
<dbReference type="PANTHER" id="PTHR11214:SF351">
    <property type="entry name" value="BETA-1,3-GALACTOSYLTRANSFERASE PVG3"/>
    <property type="match status" value="1"/>
</dbReference>
<evidence type="ECO:0000256" key="11">
    <source>
        <dbReference type="SAM" id="MobiDB-lite"/>
    </source>
</evidence>
<evidence type="ECO:0000256" key="10">
    <source>
        <dbReference type="RuleBase" id="RU363063"/>
    </source>
</evidence>
<reference evidence="12 13" key="1">
    <citation type="submission" date="2019-12" db="EMBL/GenBank/DDBJ databases">
        <authorList>
            <person name="Floudas D."/>
            <person name="Bentzer J."/>
            <person name="Ahren D."/>
            <person name="Johansson T."/>
            <person name="Persson P."/>
            <person name="Tunlid A."/>
        </authorList>
    </citation>
    <scope>NUCLEOTIDE SEQUENCE [LARGE SCALE GENOMIC DNA]</scope>
    <source>
        <strain evidence="12 13">CBS 102.39</strain>
    </source>
</reference>
<keyword evidence="9 10" id="KW-0472">Membrane</keyword>
<dbReference type="Gene3D" id="3.90.550.50">
    <property type="match status" value="1"/>
</dbReference>
<evidence type="ECO:0000256" key="8">
    <source>
        <dbReference type="ARBA" id="ARBA00023034"/>
    </source>
</evidence>
<feature type="compositionally biased region" description="Low complexity" evidence="11">
    <location>
        <begin position="1"/>
        <end position="12"/>
    </location>
</feature>
<comment type="similarity">
    <text evidence="2 10">Belongs to the glycosyltransferase 31 family.</text>
</comment>
<gene>
    <name evidence="12" type="ORF">D9613_009796</name>
</gene>
<dbReference type="AlphaFoldDB" id="A0A8H4VQT5"/>
<evidence type="ECO:0000256" key="2">
    <source>
        <dbReference type="ARBA" id="ARBA00008661"/>
    </source>
</evidence>
<dbReference type="GO" id="GO:0016758">
    <property type="term" value="F:hexosyltransferase activity"/>
    <property type="evidence" value="ECO:0007669"/>
    <property type="project" value="InterPro"/>
</dbReference>
<comment type="subcellular location">
    <subcellularLocation>
        <location evidence="1 10">Golgi apparatus membrane</location>
        <topology evidence="1 10">Single-pass type II membrane protein</topology>
    </subcellularLocation>
</comment>
<organism evidence="12 13">
    <name type="scientific">Agrocybe pediades</name>
    <dbReference type="NCBI Taxonomy" id="84607"/>
    <lineage>
        <taxon>Eukaryota</taxon>
        <taxon>Fungi</taxon>
        <taxon>Dikarya</taxon>
        <taxon>Basidiomycota</taxon>
        <taxon>Agaricomycotina</taxon>
        <taxon>Agaricomycetes</taxon>
        <taxon>Agaricomycetidae</taxon>
        <taxon>Agaricales</taxon>
        <taxon>Agaricineae</taxon>
        <taxon>Strophariaceae</taxon>
        <taxon>Agrocybe</taxon>
    </lineage>
</organism>
<keyword evidence="6 10" id="KW-0735">Signal-anchor</keyword>
<dbReference type="InterPro" id="IPR002659">
    <property type="entry name" value="Glyco_trans_31"/>
</dbReference>
<feature type="region of interest" description="Disordered" evidence="11">
    <location>
        <begin position="1"/>
        <end position="30"/>
    </location>
</feature>
<dbReference type="PANTHER" id="PTHR11214">
    <property type="entry name" value="BETA-1,3-N-ACETYLGLUCOSAMINYLTRANSFERASE"/>
    <property type="match status" value="1"/>
</dbReference>
<keyword evidence="5 10" id="KW-0812">Transmembrane</keyword>
<dbReference type="GO" id="GO:0000139">
    <property type="term" value="C:Golgi membrane"/>
    <property type="evidence" value="ECO:0007669"/>
    <property type="project" value="UniProtKB-SubCell"/>
</dbReference>
<protein>
    <recommendedName>
        <fullName evidence="10">Hexosyltransferase</fullName>
        <ecNumber evidence="10">2.4.1.-</ecNumber>
    </recommendedName>
</protein>
<keyword evidence="3 10" id="KW-0328">Glycosyltransferase</keyword>
<comment type="caution">
    <text evidence="12">The sequence shown here is derived from an EMBL/GenBank/DDBJ whole genome shotgun (WGS) entry which is preliminary data.</text>
</comment>
<evidence type="ECO:0000256" key="4">
    <source>
        <dbReference type="ARBA" id="ARBA00022679"/>
    </source>
</evidence>
<dbReference type="Pfam" id="PF01762">
    <property type="entry name" value="Galactosyl_T"/>
    <property type="match status" value="1"/>
</dbReference>
<feature type="compositionally biased region" description="Polar residues" evidence="11">
    <location>
        <begin position="13"/>
        <end position="30"/>
    </location>
</feature>
<sequence length="396" mass="45519">MPPSSSSHPDSSQYTLLPTGPSDSDNDNLYSPTRFSTYADRLSYRFRPSFHKRLFRPLNLVLFSLVALLLVTGAFVVINRKNSAVDWPPDVFEFEEHKPAYLDAPVSKPLIIRLAIVSRANEFEKREALRQAMLRGIPSTHVQMDYRFFIARPTGYTSWITKMKVRKEMDKYKDIEVLHSIRDIPERISEKRFAALKWTGSSAREYDYSMTMDSDSFCRFRALSQRLRHVYADIKPRTEAVLLGSMASQHVYYTNTVPDGNSDDNEEDSHFIGPWYSYPAGIGYLMSYNLTATMLSLDPPLPHHVHYPSDDVMIGAWAAGLRYLPDPTQQFESPRNNSDDPIHPVYPKPYLPYIVNTVTVDDKVGWHDFKNRGGAQRPIGWESVCIHRVKPNEMRA</sequence>
<evidence type="ECO:0000313" key="12">
    <source>
        <dbReference type="EMBL" id="KAF4618672.1"/>
    </source>
</evidence>
<evidence type="ECO:0000256" key="6">
    <source>
        <dbReference type="ARBA" id="ARBA00022968"/>
    </source>
</evidence>
<keyword evidence="7 10" id="KW-1133">Transmembrane helix</keyword>
<evidence type="ECO:0000256" key="5">
    <source>
        <dbReference type="ARBA" id="ARBA00022692"/>
    </source>
</evidence>
<dbReference type="EMBL" id="JAACJL010000017">
    <property type="protein sequence ID" value="KAF4618672.1"/>
    <property type="molecule type" value="Genomic_DNA"/>
</dbReference>